<protein>
    <submittedName>
        <fullName evidence="2">Uncharacterized protein</fullName>
    </submittedName>
</protein>
<dbReference type="AlphaFoldDB" id="S9UUU3"/>
<reference evidence="2" key="2">
    <citation type="submission" date="2013-03" db="EMBL/GenBank/DDBJ databases">
        <authorList>
            <person name="Motta M.C.M."/>
            <person name="Martins A.C.A."/>
            <person name="Preta C.M.C.C."/>
            <person name="Silva R."/>
            <person name="de Souza S.S."/>
            <person name="Klein C.C."/>
            <person name="de Almeida L.G.P."/>
            <person name="Cunha O.L."/>
            <person name="Colabardini A.C."/>
            <person name="Lima B.A."/>
            <person name="Machado C.R."/>
            <person name="Soares C.M.A."/>
            <person name="de Menezes C.B.A."/>
            <person name="Bartolomeu D.C."/>
            <person name="Grisard E.C."/>
            <person name="Fantinatti-Garboggini F."/>
            <person name="Rodrigues-Luiz G.F."/>
            <person name="Wagner G."/>
            <person name="Goldman G.H."/>
            <person name="Fietto J.L.R."/>
            <person name="Ciapina L.P."/>
            <person name="Brocchi M."/>
            <person name="Elias M.C."/>
            <person name="Goldman M.H.S."/>
            <person name="Sagot M.-F."/>
            <person name="Pereira M."/>
            <person name="Stoco P.H."/>
            <person name="Teixeira S.M.R."/>
            <person name="de Mendonca-Neto R.P."/>
            <person name="Maciel T.E.F."/>
            <person name="Mendes T.A.O."/>
            <person name="Urmenyi T.P."/>
            <person name="Teixeira M.M.G."/>
            <person name="de Camargo E.F.P."/>
            <person name="de Sousa W."/>
            <person name="Schenkman S."/>
            <person name="de Vasconcelos A.T.R."/>
        </authorList>
    </citation>
    <scope>NUCLEOTIDE SEQUENCE</scope>
</reference>
<dbReference type="EMBL" id="ATMH01001410">
    <property type="protein sequence ID" value="EPY34692.1"/>
    <property type="molecule type" value="Genomic_DNA"/>
</dbReference>
<dbReference type="EMBL" id="ATMH01004153">
    <property type="protein sequence ID" value="EPY30265.1"/>
    <property type="molecule type" value="Genomic_DNA"/>
</dbReference>
<comment type="caution">
    <text evidence="2">The sequence shown here is derived from an EMBL/GenBank/DDBJ whole genome shotgun (WGS) entry which is preliminary data.</text>
</comment>
<proteinExistence type="predicted"/>
<sequence length="166" mass="18992">MSGSSDEDEDVVVLQVCARCQGIEDLQFDEETDTSYCARCRRLFARTGTEGFRILLNNDDLALVALIFKTLDKEEHKHWTWQTWNEFSDYTEHAAEAPIKGPEDLKNHFKEEFDIDLGEKKGEGYVITLKDLENMYGGYVYNQVDMLTEDSEALEAVGILHTGILE</sequence>
<dbReference type="Proteomes" id="UP000015354">
    <property type="component" value="Unassembled WGS sequence"/>
</dbReference>
<accession>S9UUU3</accession>
<gene>
    <name evidence="2" type="ORF">STCU_01410</name>
    <name evidence="1" type="ORF">STCU_04153</name>
</gene>
<evidence type="ECO:0000313" key="2">
    <source>
        <dbReference type="EMBL" id="EPY34692.1"/>
    </source>
</evidence>
<dbReference type="OrthoDB" id="72851at2759"/>
<keyword evidence="3" id="KW-1185">Reference proteome</keyword>
<name>S9UUU3_9TRYP</name>
<evidence type="ECO:0000313" key="3">
    <source>
        <dbReference type="Proteomes" id="UP000015354"/>
    </source>
</evidence>
<reference evidence="2 3" key="1">
    <citation type="journal article" date="2013" name="PLoS ONE">
        <title>Predicting the Proteins of Angomonas deanei, Strigomonas culicis and Their Respective Endosymbionts Reveals New Aspects of the Trypanosomatidae Family.</title>
        <authorList>
            <person name="Motta M.C."/>
            <person name="Martins A.C."/>
            <person name="de Souza S.S."/>
            <person name="Catta-Preta C.M."/>
            <person name="Silva R."/>
            <person name="Klein C.C."/>
            <person name="de Almeida L.G."/>
            <person name="de Lima Cunha O."/>
            <person name="Ciapina L.P."/>
            <person name="Brocchi M."/>
            <person name="Colabardini A.C."/>
            <person name="de Araujo Lima B."/>
            <person name="Machado C.R."/>
            <person name="de Almeida Soares C.M."/>
            <person name="Probst C.M."/>
            <person name="de Menezes C.B."/>
            <person name="Thompson C.E."/>
            <person name="Bartholomeu D.C."/>
            <person name="Gradia D.F."/>
            <person name="Pavoni D.P."/>
            <person name="Grisard E.C."/>
            <person name="Fantinatti-Garboggini F."/>
            <person name="Marchini F.K."/>
            <person name="Rodrigues-Luiz G.F."/>
            <person name="Wagner G."/>
            <person name="Goldman G.H."/>
            <person name="Fietto J.L."/>
            <person name="Elias M.C."/>
            <person name="Goldman M.H."/>
            <person name="Sagot M.F."/>
            <person name="Pereira M."/>
            <person name="Stoco P.H."/>
            <person name="de Mendonca-Neto R.P."/>
            <person name="Teixeira S.M."/>
            <person name="Maciel T.E."/>
            <person name="de Oliveira Mendes T.A."/>
            <person name="Urmenyi T.P."/>
            <person name="de Souza W."/>
            <person name="Schenkman S."/>
            <person name="de Vasconcelos A.T."/>
        </authorList>
    </citation>
    <scope>NUCLEOTIDE SEQUENCE [LARGE SCALE GENOMIC DNA]</scope>
</reference>
<evidence type="ECO:0000313" key="1">
    <source>
        <dbReference type="EMBL" id="EPY30265.1"/>
    </source>
</evidence>
<organism evidence="2 3">
    <name type="scientific">Strigomonas culicis</name>
    <dbReference type="NCBI Taxonomy" id="28005"/>
    <lineage>
        <taxon>Eukaryota</taxon>
        <taxon>Discoba</taxon>
        <taxon>Euglenozoa</taxon>
        <taxon>Kinetoplastea</taxon>
        <taxon>Metakinetoplastina</taxon>
        <taxon>Trypanosomatida</taxon>
        <taxon>Trypanosomatidae</taxon>
        <taxon>Strigomonadinae</taxon>
        <taxon>Strigomonas</taxon>
    </lineage>
</organism>